<dbReference type="KEGG" id="asla:NCTC11923_00645"/>
<feature type="transmembrane region" description="Helical" evidence="10">
    <location>
        <begin position="70"/>
        <end position="87"/>
    </location>
</feature>
<dbReference type="AlphaFoldDB" id="A0A3S4UMI6"/>
<dbReference type="Gene3D" id="3.40.50.1000">
    <property type="entry name" value="HAD superfamily/HAD-like"/>
    <property type="match status" value="1"/>
</dbReference>
<dbReference type="GO" id="GO:0005524">
    <property type="term" value="F:ATP binding"/>
    <property type="evidence" value="ECO:0007669"/>
    <property type="project" value="UniProtKB-KW"/>
</dbReference>
<gene>
    <name evidence="12" type="primary">yloB</name>
    <name evidence="12" type="ORF">NCTC11923_00645</name>
</gene>
<dbReference type="InterPro" id="IPR036412">
    <property type="entry name" value="HAD-like_sf"/>
</dbReference>
<dbReference type="InterPro" id="IPR008250">
    <property type="entry name" value="ATPase_P-typ_transduc_dom_A_sf"/>
</dbReference>
<keyword evidence="13" id="KW-1185">Reference proteome</keyword>
<feature type="transmembrane region" description="Helical" evidence="10">
    <location>
        <begin position="920"/>
        <end position="937"/>
    </location>
</feature>
<sequence>MPITDTQADRTAPYARPAEDVAAELSTDPAVGLSPAEAARLLEEGGPNELPSKPPVPAWKRFIAQFNDPLVFLLLGAIVISAIAWVLEGAHGAPVDSIVILAVVTLNAILGFVQENKAADAVAALSEMTRATSTVLRDGSRVVVPSSELVVGDILVLGEGDQVGADARLLSAAALRVVESSLTGEADAVTKTAEAVGPGTDLADRTCMVYRGTSVAQGTGRAIVVATGGDTEMGAIARMLDAVEEEATPLQEEIHQISKMLGIIVVVIAVVVVGTLLAMAEERSAETIIHALLLGVSLAVAAVPEGLPAILSVVLALGVQRMALHKAVVKKLTSVETLGSASVICSDKTGTLTRSEMTIQEVVTASGLAVVTGIGYKPEGDVAPDADRDGQPDVDPLAGGLADEVTVVLSGGALASDAELSVTDDVWSVVGDPTEGAFLVAEKKLGTDGHREERFARAGEVPFTSDRKMMSVLHTDTKHGMIIVSKGAPDVLMEHCAQVRVDGTAQELTEAIRGHFTEHIADMSGRALRTLGVAYRVLDEAEADRVRAEGADADFSDMERDLVMAGVVGIIDPPRPEAATAVAEAHRAGVRVLMITGDHPATAGRIAADLGIAERGARVVTGRELTEMDDDSLSAAVAEASVYARVAPEHKMRIVHALKSQGHTVSMTGDGVNDAPALRAADIGVAMGITGTQVTKEAATMVLADDNFATIVRAVGEGRRIFDNIKKFLRFLLSSNMGEVLTVFGGVVLAGVIGLSGHSETGVVLPLVATQILWINLVTDSGPALAMGVDPSVEDVMGRPPRKPTDRVVDGAMWGGVLLVGAVMAFSTLTTLDIFLPGGLIEIGVSTDDLDTARTAAFTTLVFAQLFNTFNARSQTVSAFSHMFVNKWLWGSIALAVVLQIAVVEVPFLQTAFSTSSLDAAHWMVVVAMASLVLWVDEIRKLILRARG</sequence>
<dbReference type="GO" id="GO:0030007">
    <property type="term" value="P:intracellular potassium ion homeostasis"/>
    <property type="evidence" value="ECO:0007669"/>
    <property type="project" value="TreeGrafter"/>
</dbReference>
<keyword evidence="12" id="KW-0378">Hydrolase</keyword>
<organism evidence="12 13">
    <name type="scientific">Actinomyces slackii</name>
    <dbReference type="NCBI Taxonomy" id="52774"/>
    <lineage>
        <taxon>Bacteria</taxon>
        <taxon>Bacillati</taxon>
        <taxon>Actinomycetota</taxon>
        <taxon>Actinomycetes</taxon>
        <taxon>Actinomycetales</taxon>
        <taxon>Actinomycetaceae</taxon>
        <taxon>Actinomyces</taxon>
    </lineage>
</organism>
<protein>
    <submittedName>
        <fullName evidence="12">Calcium-transporting ATPase</fullName>
        <ecNumber evidence="12">3.6.3.8</ecNumber>
    </submittedName>
</protein>
<evidence type="ECO:0000256" key="7">
    <source>
        <dbReference type="ARBA" id="ARBA00022989"/>
    </source>
</evidence>
<dbReference type="SFLD" id="SFLDG00002">
    <property type="entry name" value="C1.7:_P-type_atpase_like"/>
    <property type="match status" value="1"/>
</dbReference>
<dbReference type="PRINTS" id="PR00120">
    <property type="entry name" value="HATPASE"/>
</dbReference>
<keyword evidence="3 10" id="KW-0812">Transmembrane</keyword>
<evidence type="ECO:0000313" key="13">
    <source>
        <dbReference type="Proteomes" id="UP000276899"/>
    </source>
</evidence>
<comment type="similarity">
    <text evidence="2">Belongs to the cation transport ATPase (P-type) (TC 3.A.3) family. Type IIA subfamily.</text>
</comment>
<keyword evidence="5" id="KW-0067">ATP-binding</keyword>
<dbReference type="SUPFAM" id="SSF81653">
    <property type="entry name" value="Calcium ATPase, transduction domain A"/>
    <property type="match status" value="1"/>
</dbReference>
<dbReference type="Proteomes" id="UP000276899">
    <property type="component" value="Chromosome"/>
</dbReference>
<dbReference type="Gene3D" id="3.40.1110.10">
    <property type="entry name" value="Calcium-transporting ATPase, cytoplasmic domain N"/>
    <property type="match status" value="1"/>
</dbReference>
<name>A0A3S4UMI6_9ACTO</name>
<accession>A0A3S4UMI6</accession>
<dbReference type="EC" id="3.6.3.8" evidence="12"/>
<dbReference type="GO" id="GO:0016887">
    <property type="term" value="F:ATP hydrolysis activity"/>
    <property type="evidence" value="ECO:0007669"/>
    <property type="project" value="InterPro"/>
</dbReference>
<comment type="subcellular location">
    <subcellularLocation>
        <location evidence="1">Cell membrane</location>
        <topology evidence="1">Multi-pass membrane protein</topology>
    </subcellularLocation>
</comment>
<dbReference type="PRINTS" id="PR00119">
    <property type="entry name" value="CATATPASE"/>
</dbReference>
<dbReference type="InterPro" id="IPR023299">
    <property type="entry name" value="ATPase_P-typ_cyto_dom_N"/>
</dbReference>
<keyword evidence="8 10" id="KW-0472">Membrane</keyword>
<dbReference type="EMBL" id="LR134363">
    <property type="protein sequence ID" value="VEG74026.1"/>
    <property type="molecule type" value="Genomic_DNA"/>
</dbReference>
<dbReference type="SUPFAM" id="SSF56784">
    <property type="entry name" value="HAD-like"/>
    <property type="match status" value="1"/>
</dbReference>
<dbReference type="GO" id="GO:1902600">
    <property type="term" value="P:proton transmembrane transport"/>
    <property type="evidence" value="ECO:0007669"/>
    <property type="project" value="TreeGrafter"/>
</dbReference>
<dbReference type="Pfam" id="PF00689">
    <property type="entry name" value="Cation_ATPase_C"/>
    <property type="match status" value="1"/>
</dbReference>
<dbReference type="SUPFAM" id="SSF81665">
    <property type="entry name" value="Calcium ATPase, transmembrane domain M"/>
    <property type="match status" value="1"/>
</dbReference>
<dbReference type="Pfam" id="PF00122">
    <property type="entry name" value="E1-E2_ATPase"/>
    <property type="match status" value="1"/>
</dbReference>
<dbReference type="GO" id="GO:1990573">
    <property type="term" value="P:potassium ion import across plasma membrane"/>
    <property type="evidence" value="ECO:0007669"/>
    <property type="project" value="TreeGrafter"/>
</dbReference>
<evidence type="ECO:0000256" key="4">
    <source>
        <dbReference type="ARBA" id="ARBA00022741"/>
    </source>
</evidence>
<dbReference type="InterPro" id="IPR050510">
    <property type="entry name" value="Cation_transp_ATPase_P-type"/>
</dbReference>
<feature type="transmembrane region" description="Helical" evidence="10">
    <location>
        <begin position="93"/>
        <end position="113"/>
    </location>
</feature>
<keyword evidence="7 10" id="KW-1133">Transmembrane helix</keyword>
<dbReference type="Gene3D" id="2.70.150.10">
    <property type="entry name" value="Calcium-transporting ATPase, cytoplasmic transduction domain A"/>
    <property type="match status" value="1"/>
</dbReference>
<dbReference type="Pfam" id="PF13246">
    <property type="entry name" value="Cation_ATPase"/>
    <property type="match status" value="1"/>
</dbReference>
<feature type="transmembrane region" description="Helical" evidence="10">
    <location>
        <begin position="888"/>
        <end position="908"/>
    </location>
</feature>
<evidence type="ECO:0000313" key="12">
    <source>
        <dbReference type="EMBL" id="VEG74026.1"/>
    </source>
</evidence>
<evidence type="ECO:0000259" key="11">
    <source>
        <dbReference type="SMART" id="SM00831"/>
    </source>
</evidence>
<evidence type="ECO:0000256" key="1">
    <source>
        <dbReference type="ARBA" id="ARBA00004651"/>
    </source>
</evidence>
<dbReference type="GO" id="GO:0036376">
    <property type="term" value="P:sodium ion export across plasma membrane"/>
    <property type="evidence" value="ECO:0007669"/>
    <property type="project" value="TreeGrafter"/>
</dbReference>
<dbReference type="InterPro" id="IPR059000">
    <property type="entry name" value="ATPase_P-type_domA"/>
</dbReference>
<dbReference type="RefSeq" id="WP_034514623.1">
    <property type="nucleotide sequence ID" value="NZ_CBCRWE010000077.1"/>
</dbReference>
<dbReference type="SFLD" id="SFLDF00027">
    <property type="entry name" value="p-type_atpase"/>
    <property type="match status" value="1"/>
</dbReference>
<dbReference type="PROSITE" id="PS00154">
    <property type="entry name" value="ATPASE_E1_E2"/>
    <property type="match status" value="1"/>
</dbReference>
<evidence type="ECO:0000256" key="5">
    <source>
        <dbReference type="ARBA" id="ARBA00022840"/>
    </source>
</evidence>
<evidence type="ECO:0000256" key="8">
    <source>
        <dbReference type="ARBA" id="ARBA00023136"/>
    </source>
</evidence>
<feature type="transmembrane region" description="Helical" evidence="10">
    <location>
        <begin position="292"/>
        <end position="317"/>
    </location>
</feature>
<dbReference type="GO" id="GO:0005886">
    <property type="term" value="C:plasma membrane"/>
    <property type="evidence" value="ECO:0007669"/>
    <property type="project" value="UniProtKB-SubCell"/>
</dbReference>
<feature type="transmembrane region" description="Helical" evidence="10">
    <location>
        <begin position="260"/>
        <end position="280"/>
    </location>
</feature>
<keyword evidence="6" id="KW-1278">Translocase</keyword>
<keyword evidence="4" id="KW-0547">Nucleotide-binding</keyword>
<feature type="domain" description="Cation-transporting P-type ATPase N-terminal" evidence="11">
    <location>
        <begin position="12"/>
        <end position="86"/>
    </location>
</feature>
<dbReference type="InterPro" id="IPR006068">
    <property type="entry name" value="ATPase_P-typ_cation-transptr_C"/>
</dbReference>
<feature type="transmembrane region" description="Helical" evidence="10">
    <location>
        <begin position="812"/>
        <end position="836"/>
    </location>
</feature>
<dbReference type="SUPFAM" id="SSF81660">
    <property type="entry name" value="Metal cation-transporting ATPase, ATP-binding domain N"/>
    <property type="match status" value="1"/>
</dbReference>
<feature type="transmembrane region" description="Helical" evidence="10">
    <location>
        <begin position="728"/>
        <end position="755"/>
    </location>
</feature>
<dbReference type="PANTHER" id="PTHR43294">
    <property type="entry name" value="SODIUM/POTASSIUM-TRANSPORTING ATPASE SUBUNIT ALPHA"/>
    <property type="match status" value="1"/>
</dbReference>
<evidence type="ECO:0000256" key="2">
    <source>
        <dbReference type="ARBA" id="ARBA00005675"/>
    </source>
</evidence>
<dbReference type="InterPro" id="IPR018303">
    <property type="entry name" value="ATPase_P-typ_P_site"/>
</dbReference>
<reference evidence="12 13" key="1">
    <citation type="submission" date="2018-12" db="EMBL/GenBank/DDBJ databases">
        <authorList>
            <consortium name="Pathogen Informatics"/>
        </authorList>
    </citation>
    <scope>NUCLEOTIDE SEQUENCE [LARGE SCALE GENOMIC DNA]</scope>
    <source>
        <strain evidence="12 13">NCTC11923</strain>
    </source>
</reference>
<dbReference type="InterPro" id="IPR023214">
    <property type="entry name" value="HAD_sf"/>
</dbReference>
<dbReference type="InterPro" id="IPR001757">
    <property type="entry name" value="P_typ_ATPase"/>
</dbReference>
<comment type="catalytic activity">
    <reaction evidence="9">
        <text>ATP + H2O = ADP + phosphate + H(+)</text>
        <dbReference type="Rhea" id="RHEA:13065"/>
        <dbReference type="ChEBI" id="CHEBI:15377"/>
        <dbReference type="ChEBI" id="CHEBI:15378"/>
        <dbReference type="ChEBI" id="CHEBI:30616"/>
        <dbReference type="ChEBI" id="CHEBI:43474"/>
        <dbReference type="ChEBI" id="CHEBI:456216"/>
    </reaction>
</comment>
<dbReference type="InterPro" id="IPR044492">
    <property type="entry name" value="P_typ_ATPase_HD_dom"/>
</dbReference>
<evidence type="ECO:0000256" key="3">
    <source>
        <dbReference type="ARBA" id="ARBA00022692"/>
    </source>
</evidence>
<dbReference type="SMART" id="SM00831">
    <property type="entry name" value="Cation_ATPase_N"/>
    <property type="match status" value="1"/>
</dbReference>
<dbReference type="Gene3D" id="1.20.1110.10">
    <property type="entry name" value="Calcium-transporting ATPase, transmembrane domain"/>
    <property type="match status" value="1"/>
</dbReference>
<evidence type="ECO:0000256" key="9">
    <source>
        <dbReference type="ARBA" id="ARBA00049360"/>
    </source>
</evidence>
<dbReference type="SFLD" id="SFLDS00003">
    <property type="entry name" value="Haloacid_Dehalogenase"/>
    <property type="match status" value="1"/>
</dbReference>
<dbReference type="GO" id="GO:0005391">
    <property type="term" value="F:P-type sodium:potassium-exchanging transporter activity"/>
    <property type="evidence" value="ECO:0007669"/>
    <property type="project" value="TreeGrafter"/>
</dbReference>
<proteinExistence type="inferred from homology"/>
<dbReference type="FunFam" id="3.40.50.1000:FF:000001">
    <property type="entry name" value="Phospholipid-transporting ATPase IC"/>
    <property type="match status" value="1"/>
</dbReference>
<dbReference type="STRING" id="1278298.GCA_000428685_00168"/>
<dbReference type="NCBIfam" id="TIGR01494">
    <property type="entry name" value="ATPase_P-type"/>
    <property type="match status" value="2"/>
</dbReference>
<dbReference type="GO" id="GO:0006883">
    <property type="term" value="P:intracellular sodium ion homeostasis"/>
    <property type="evidence" value="ECO:0007669"/>
    <property type="project" value="TreeGrafter"/>
</dbReference>
<dbReference type="InterPro" id="IPR004014">
    <property type="entry name" value="ATPase_P-typ_cation-transptr_N"/>
</dbReference>
<evidence type="ECO:0000256" key="6">
    <source>
        <dbReference type="ARBA" id="ARBA00022967"/>
    </source>
</evidence>
<dbReference type="PANTHER" id="PTHR43294:SF20">
    <property type="entry name" value="P-TYPE ATPASE"/>
    <property type="match status" value="1"/>
</dbReference>
<evidence type="ECO:0000256" key="10">
    <source>
        <dbReference type="SAM" id="Phobius"/>
    </source>
</evidence>
<dbReference type="Pfam" id="PF00690">
    <property type="entry name" value="Cation_ATPase_N"/>
    <property type="match status" value="1"/>
</dbReference>
<dbReference type="InterPro" id="IPR023298">
    <property type="entry name" value="ATPase_P-typ_TM_dom_sf"/>
</dbReference>